<comment type="caution">
    <text evidence="8">The sequence shown here is derived from an EMBL/GenBank/DDBJ whole genome shotgun (WGS) entry which is preliminary data.</text>
</comment>
<dbReference type="InterPro" id="IPR018752">
    <property type="entry name" value="DabA"/>
</dbReference>
<keyword evidence="1 6" id="KW-0813">Transport</keyword>
<evidence type="ECO:0000256" key="3">
    <source>
        <dbReference type="ARBA" id="ARBA00022723"/>
    </source>
</evidence>
<feature type="region of interest" description="Disordered" evidence="7">
    <location>
        <begin position="822"/>
        <end position="843"/>
    </location>
</feature>
<proteinExistence type="inferred from homology"/>
<comment type="similarity">
    <text evidence="6">Belongs to the inorganic carbon transporter (TC 9.A.2) DabA family.</text>
</comment>
<evidence type="ECO:0000313" key="8">
    <source>
        <dbReference type="EMBL" id="MXP29441.1"/>
    </source>
</evidence>
<gene>
    <name evidence="6" type="primary">dabA</name>
    <name evidence="8" type="ORF">GRI58_11475</name>
</gene>
<feature type="binding site" evidence="6">
    <location>
        <position position="537"/>
    </location>
    <ligand>
        <name>Zn(2+)</name>
        <dbReference type="ChEBI" id="CHEBI:29105"/>
    </ligand>
</feature>
<comment type="subunit">
    <text evidence="6">Forms a complex with DabB.</text>
</comment>
<evidence type="ECO:0000256" key="2">
    <source>
        <dbReference type="ARBA" id="ARBA00022475"/>
    </source>
</evidence>
<protein>
    <recommendedName>
        <fullName evidence="6">Probable inorganic carbon transporter subunit DabA</fullName>
    </recommendedName>
</protein>
<dbReference type="EMBL" id="WTYA01000008">
    <property type="protein sequence ID" value="MXP29441.1"/>
    <property type="molecule type" value="Genomic_DNA"/>
</dbReference>
<evidence type="ECO:0000256" key="1">
    <source>
        <dbReference type="ARBA" id="ARBA00022448"/>
    </source>
</evidence>
<reference evidence="8 9" key="1">
    <citation type="submission" date="2019-12" db="EMBL/GenBank/DDBJ databases">
        <title>Genomic-based taxomic classification of the family Erythrobacteraceae.</title>
        <authorList>
            <person name="Xu L."/>
        </authorList>
    </citation>
    <scope>NUCLEOTIDE SEQUENCE [LARGE SCALE GENOMIC DNA]</scope>
    <source>
        <strain evidence="8 9">KEMB 9005-328</strain>
    </source>
</reference>
<keyword evidence="5 6" id="KW-0472">Membrane</keyword>
<comment type="cofactor">
    <cofactor evidence="6">
        <name>Zn(2+)</name>
        <dbReference type="ChEBI" id="CHEBI:29105"/>
    </cofactor>
</comment>
<evidence type="ECO:0000256" key="6">
    <source>
        <dbReference type="HAMAP-Rule" id="MF_01871"/>
    </source>
</evidence>
<dbReference type="GO" id="GO:0008270">
    <property type="term" value="F:zinc ion binding"/>
    <property type="evidence" value="ECO:0007669"/>
    <property type="project" value="UniProtKB-UniRule"/>
</dbReference>
<dbReference type="HAMAP" id="MF_01871">
    <property type="entry name" value="DabA"/>
    <property type="match status" value="1"/>
</dbReference>
<dbReference type="Proteomes" id="UP000439780">
    <property type="component" value="Unassembled WGS sequence"/>
</dbReference>
<feature type="compositionally biased region" description="Polar residues" evidence="7">
    <location>
        <begin position="833"/>
        <end position="843"/>
    </location>
</feature>
<accession>A0A845AKN3</accession>
<dbReference type="PANTHER" id="PTHR38344">
    <property type="entry name" value="UPF0753 PROTEIN AQ_863"/>
    <property type="match status" value="1"/>
</dbReference>
<feature type="binding site" evidence="6">
    <location>
        <position position="356"/>
    </location>
    <ligand>
        <name>Zn(2+)</name>
        <dbReference type="ChEBI" id="CHEBI:29105"/>
    </ligand>
</feature>
<feature type="binding site" evidence="6">
    <location>
        <position position="552"/>
    </location>
    <ligand>
        <name>Zn(2+)</name>
        <dbReference type="ChEBI" id="CHEBI:29105"/>
    </ligand>
</feature>
<evidence type="ECO:0000313" key="9">
    <source>
        <dbReference type="Proteomes" id="UP000439780"/>
    </source>
</evidence>
<comment type="function">
    <text evidence="6">Part of an energy-coupled inorganic carbon pump.</text>
</comment>
<keyword evidence="2 6" id="KW-1003">Cell membrane</keyword>
<keyword evidence="3 6" id="KW-0479">Metal-binding</keyword>
<keyword evidence="9" id="KW-1185">Reference proteome</keyword>
<dbReference type="RefSeq" id="WP_160753736.1">
    <property type="nucleotide sequence ID" value="NZ_WTYA01000008.1"/>
</dbReference>
<dbReference type="Pfam" id="PF10070">
    <property type="entry name" value="DabA"/>
    <property type="match status" value="1"/>
</dbReference>
<evidence type="ECO:0000256" key="4">
    <source>
        <dbReference type="ARBA" id="ARBA00022833"/>
    </source>
</evidence>
<dbReference type="OrthoDB" id="9805101at2"/>
<dbReference type="AlphaFoldDB" id="A0A845AKN3"/>
<sequence length="843" mass="91934">MNKLHSTASMDRILTRSEVAGLVGLASRSVSPLWPLESAIAVNPLAAFEDLPFADAVSKAAKQFGARKSLPLPAWRQLMEREEIDYDTLRDAAIRHLGGIYDALATIVPGATALDVLMVRLIEIETPKQPETVDRLPLDAAFIAKWCAAFFDQGLAAVPMPHRELGLYRAVLAMASKDRDYNQLTGAAGKKLLLTVPRDPLEAIAEGLAVTDQNRGDLEYLRSLVVRLPGWAGHIRWRREHAEQDFAKNAPASMADLLALWFLIERAGSLSQVSKPAAEVENFPSLARHFNFDPVTLKDTQAKRFNQIAAMTEDELGAIFMQAAEWSYANSLVPKLQKSVLHGLNKIEADAQLVFCIDVRSEPFRRALEAEGNYQTFGYAGFFGLPISLKSFQDDRRKKLLPVLLTPQHEVQEAIVPGRESLARKLVRANARDARAGQLFNAAKLGTSTTFATAEAMGPLGAMVMIARTLLPQATKRALSGFGPDQSEIIAPDVGSCCGDNGHRPFTLEDKVGYATTLFKLTGMPSETARLVVLTGHGGRAVNNPYASALDCGACGGHSGGSNARILAAILNDHEVRDALAATGIVLPETTWFLAAEHNTTTDEVIIFDRQSIPTSHQPDLEKLTNSLARAGASNRTRRAEKLGRSADDLMKGAEHWAEIRPEWGLAGNAAFIVSSRDVTREIDLDGRAFLHSYDWKADKDGTALTTILTAPMIVAQWINCQYLFSTIDNTRYGSGDKTTHNVVGGVGVLQGNRGDLQIGLPRQSLFADDGAPYHVPRRLLTIVVAPPKRVKAIVESNEVLTRLFENAWVQLIVIDPETGKARRWSPRGVPSQEGSSPFSITA</sequence>
<evidence type="ECO:0000256" key="7">
    <source>
        <dbReference type="SAM" id="MobiDB-lite"/>
    </source>
</evidence>
<comment type="subcellular location">
    <subcellularLocation>
        <location evidence="6">Cell membrane</location>
        <topology evidence="6">Peripheral membrane protein</topology>
    </subcellularLocation>
</comment>
<dbReference type="PANTHER" id="PTHR38344:SF1">
    <property type="entry name" value="INORGANIC CARBON TRANSPORTER SUBUNIT DABA-RELATED"/>
    <property type="match status" value="1"/>
</dbReference>
<keyword evidence="4 6" id="KW-0862">Zinc</keyword>
<evidence type="ECO:0000256" key="5">
    <source>
        <dbReference type="ARBA" id="ARBA00023136"/>
    </source>
</evidence>
<feature type="binding site" evidence="6">
    <location>
        <position position="358"/>
    </location>
    <ligand>
        <name>Zn(2+)</name>
        <dbReference type="ChEBI" id="CHEBI:29105"/>
    </ligand>
</feature>
<dbReference type="GO" id="GO:0005886">
    <property type="term" value="C:plasma membrane"/>
    <property type="evidence" value="ECO:0007669"/>
    <property type="project" value="UniProtKB-SubCell"/>
</dbReference>
<name>A0A845AKN3_9SPHN</name>
<organism evidence="8 9">
    <name type="scientific">Qipengyuania algicida</name>
    <dbReference type="NCBI Taxonomy" id="1836209"/>
    <lineage>
        <taxon>Bacteria</taxon>
        <taxon>Pseudomonadati</taxon>
        <taxon>Pseudomonadota</taxon>
        <taxon>Alphaproteobacteria</taxon>
        <taxon>Sphingomonadales</taxon>
        <taxon>Erythrobacteraceae</taxon>
        <taxon>Qipengyuania</taxon>
    </lineage>
</organism>